<gene>
    <name evidence="3" type="ORF">F2Q65_08220</name>
</gene>
<dbReference type="InterPro" id="IPR050447">
    <property type="entry name" value="Erg6_SMT_methyltransf"/>
</dbReference>
<organism evidence="3 4">
    <name type="scientific">Thiohalocapsa marina</name>
    <dbReference type="NCBI Taxonomy" id="424902"/>
    <lineage>
        <taxon>Bacteria</taxon>
        <taxon>Pseudomonadati</taxon>
        <taxon>Pseudomonadota</taxon>
        <taxon>Gammaproteobacteria</taxon>
        <taxon>Chromatiales</taxon>
        <taxon>Chromatiaceae</taxon>
        <taxon>Thiohalocapsa</taxon>
    </lineage>
</organism>
<dbReference type="CDD" id="cd02440">
    <property type="entry name" value="AdoMet_MTases"/>
    <property type="match status" value="1"/>
</dbReference>
<dbReference type="OrthoDB" id="529208at2"/>
<dbReference type="RefSeq" id="WP_150092265.1">
    <property type="nucleotide sequence ID" value="NZ_JBFUOH010000003.1"/>
</dbReference>
<keyword evidence="4" id="KW-1185">Reference proteome</keyword>
<dbReference type="EMBL" id="VWXX01000008">
    <property type="protein sequence ID" value="KAA6185670.1"/>
    <property type="molecule type" value="Genomic_DNA"/>
</dbReference>
<reference evidence="3 4" key="1">
    <citation type="submission" date="2019-09" db="EMBL/GenBank/DDBJ databases">
        <title>Whole-genome sequence of the purple sulfur bacterium Thiohalocapsa marina DSM 19078.</title>
        <authorList>
            <person name="Kyndt J.A."/>
            <person name="Meyer T.E."/>
        </authorList>
    </citation>
    <scope>NUCLEOTIDE SEQUENCE [LARGE SCALE GENOMIC DNA]</scope>
    <source>
        <strain evidence="3 4">DSM 19078</strain>
    </source>
</reference>
<dbReference type="GO" id="GO:0008757">
    <property type="term" value="F:S-adenosylmethionine-dependent methyltransferase activity"/>
    <property type="evidence" value="ECO:0007669"/>
    <property type="project" value="InterPro"/>
</dbReference>
<feature type="domain" description="Methyltransferase type 11" evidence="2">
    <location>
        <begin position="84"/>
        <end position="182"/>
    </location>
</feature>
<dbReference type="SUPFAM" id="SSF53335">
    <property type="entry name" value="S-adenosyl-L-methionine-dependent methyltransferases"/>
    <property type="match status" value="1"/>
</dbReference>
<dbReference type="Pfam" id="PF08241">
    <property type="entry name" value="Methyltransf_11"/>
    <property type="match status" value="1"/>
</dbReference>
<dbReference type="InterPro" id="IPR013216">
    <property type="entry name" value="Methyltransf_11"/>
</dbReference>
<name>A0A5M8FNU7_9GAMM</name>
<dbReference type="Proteomes" id="UP000322981">
    <property type="component" value="Unassembled WGS sequence"/>
</dbReference>
<dbReference type="PANTHER" id="PTHR44068">
    <property type="entry name" value="ZGC:194242"/>
    <property type="match status" value="1"/>
</dbReference>
<protein>
    <submittedName>
        <fullName evidence="3">Methyltransferase domain-containing protein</fullName>
    </submittedName>
</protein>
<dbReference type="PANTHER" id="PTHR44068:SF11">
    <property type="entry name" value="GERANYL DIPHOSPHATE 2-C-METHYLTRANSFERASE"/>
    <property type="match status" value="1"/>
</dbReference>
<sequence>MPDQTAPPSPLRTSLRYLNWLYNPYHGLDTAAVYDLLSTGAATERGLYLNLGYWQQADTLDDASDALAMLVGETARIGPGDTVLDVGFGFADQDLLWAHCLQPARIIGLNITDSQVRVARHRVAEQGLQEQIDLRLGSATDMPLESASVDAVLALECAFHFHTRERFFREAWRVLRPGGRLVTADIIPMPGQRGFKARLQQRLSWGQVAGKFVIPTENAYTRPTYHAKLAVTGFEQIRIASIRDQVYGPLHQYLARHPQALRRLHPIARQHARLALRLDPAVLYRGLDYVLASAMKPQQLRPQQPGAVNRMPPPA</sequence>
<evidence type="ECO:0000313" key="4">
    <source>
        <dbReference type="Proteomes" id="UP000322981"/>
    </source>
</evidence>
<dbReference type="InterPro" id="IPR029063">
    <property type="entry name" value="SAM-dependent_MTases_sf"/>
</dbReference>
<evidence type="ECO:0000313" key="3">
    <source>
        <dbReference type="EMBL" id="KAA6185670.1"/>
    </source>
</evidence>
<keyword evidence="1 3" id="KW-0808">Transferase</keyword>
<keyword evidence="3" id="KW-0489">Methyltransferase</keyword>
<accession>A0A5M8FNU7</accession>
<dbReference type="AlphaFoldDB" id="A0A5M8FNU7"/>
<proteinExistence type="predicted"/>
<dbReference type="GO" id="GO:0032259">
    <property type="term" value="P:methylation"/>
    <property type="evidence" value="ECO:0007669"/>
    <property type="project" value="UniProtKB-KW"/>
</dbReference>
<evidence type="ECO:0000259" key="2">
    <source>
        <dbReference type="Pfam" id="PF08241"/>
    </source>
</evidence>
<dbReference type="Gene3D" id="3.40.50.150">
    <property type="entry name" value="Vaccinia Virus protein VP39"/>
    <property type="match status" value="1"/>
</dbReference>
<evidence type="ECO:0000256" key="1">
    <source>
        <dbReference type="ARBA" id="ARBA00022679"/>
    </source>
</evidence>
<comment type="caution">
    <text evidence="3">The sequence shown here is derived from an EMBL/GenBank/DDBJ whole genome shotgun (WGS) entry which is preliminary data.</text>
</comment>